<keyword evidence="2" id="KW-0560">Oxidoreductase</keyword>
<proteinExistence type="predicted"/>
<evidence type="ECO:0000313" key="3">
    <source>
        <dbReference type="Proteomes" id="UP001524642"/>
    </source>
</evidence>
<reference evidence="2 3" key="1">
    <citation type="submission" date="2022-06" db="EMBL/GenBank/DDBJ databases">
        <title>Roseomonas CN29.</title>
        <authorList>
            <person name="Cheng Y."/>
            <person name="He X."/>
        </authorList>
    </citation>
    <scope>NUCLEOTIDE SEQUENCE [LARGE SCALE GENOMIC DNA]</scope>
    <source>
        <strain evidence="2 3">CN29</strain>
    </source>
</reference>
<sequence length="259" mass="27642">MRVVSLESSFDSAAFARDGFAVVGNAVSPPLLAGLRDALERVQGAVPGLPPELLERLTFERDLPEARRGGIAASEVGDAIFILGDPVAFDPLFWEVLRQPALVSAARMALGVRDLAAHFMNVTIKHRRFGRAIGWHRDYPNGYASPAASCFVRAMLCLDGMFRDGGATAFIPGSHLLADAEVAEPAPPGGWQPPESDVVVVCCDPGDLVLIHPKVLHGGGMNTSSSPRRNIVVQIGDAAMPLRRVPEQETVAGHRLEAV</sequence>
<dbReference type="InterPro" id="IPR008775">
    <property type="entry name" value="Phytyl_CoA_dOase-like"/>
</dbReference>
<keyword evidence="2" id="KW-0223">Dioxygenase</keyword>
<dbReference type="PANTHER" id="PTHR20883">
    <property type="entry name" value="PHYTANOYL-COA DIOXYGENASE DOMAIN CONTAINING 1"/>
    <property type="match status" value="1"/>
</dbReference>
<dbReference type="RefSeq" id="WP_257715555.1">
    <property type="nucleotide sequence ID" value="NZ_JANJOU010000004.1"/>
</dbReference>
<comment type="caution">
    <text evidence="2">The sequence shown here is derived from an EMBL/GenBank/DDBJ whole genome shotgun (WGS) entry which is preliminary data.</text>
</comment>
<accession>A0ABT1X195</accession>
<comment type="cofactor">
    <cofactor evidence="1">
        <name>Fe(2+)</name>
        <dbReference type="ChEBI" id="CHEBI:29033"/>
    </cofactor>
</comment>
<name>A0ABT1X195_9PROT</name>
<evidence type="ECO:0000256" key="1">
    <source>
        <dbReference type="ARBA" id="ARBA00001954"/>
    </source>
</evidence>
<protein>
    <submittedName>
        <fullName evidence="2">Phytanoyl-CoA dioxygenase family protein</fullName>
    </submittedName>
</protein>
<gene>
    <name evidence="2" type="ORF">NRP21_07445</name>
</gene>
<dbReference type="Proteomes" id="UP001524642">
    <property type="component" value="Unassembled WGS sequence"/>
</dbReference>
<dbReference type="GO" id="GO:0051213">
    <property type="term" value="F:dioxygenase activity"/>
    <property type="evidence" value="ECO:0007669"/>
    <property type="project" value="UniProtKB-KW"/>
</dbReference>
<dbReference type="Pfam" id="PF05721">
    <property type="entry name" value="PhyH"/>
    <property type="match status" value="1"/>
</dbReference>
<dbReference type="PANTHER" id="PTHR20883:SF48">
    <property type="entry name" value="ECTOINE DIOXYGENASE"/>
    <property type="match status" value="1"/>
</dbReference>
<evidence type="ECO:0000313" key="2">
    <source>
        <dbReference type="EMBL" id="MCR0981880.1"/>
    </source>
</evidence>
<dbReference type="SUPFAM" id="SSF51197">
    <property type="entry name" value="Clavaminate synthase-like"/>
    <property type="match status" value="1"/>
</dbReference>
<keyword evidence="3" id="KW-1185">Reference proteome</keyword>
<dbReference type="Gene3D" id="2.60.120.620">
    <property type="entry name" value="q2cbj1_9rhob like domain"/>
    <property type="match status" value="1"/>
</dbReference>
<organism evidence="2 3">
    <name type="scientific">Roseomonas populi</name>
    <dbReference type="NCBI Taxonomy" id="3121582"/>
    <lineage>
        <taxon>Bacteria</taxon>
        <taxon>Pseudomonadati</taxon>
        <taxon>Pseudomonadota</taxon>
        <taxon>Alphaproteobacteria</taxon>
        <taxon>Acetobacterales</taxon>
        <taxon>Roseomonadaceae</taxon>
        <taxon>Roseomonas</taxon>
    </lineage>
</organism>
<dbReference type="EMBL" id="JANJOU010000004">
    <property type="protein sequence ID" value="MCR0981880.1"/>
    <property type="molecule type" value="Genomic_DNA"/>
</dbReference>